<comment type="caution">
    <text evidence="2">The sequence shown here is derived from an EMBL/GenBank/DDBJ whole genome shotgun (WGS) entry which is preliminary data.</text>
</comment>
<dbReference type="EMBL" id="SNZR01000013">
    <property type="protein sequence ID" value="TDR90345.1"/>
    <property type="molecule type" value="Genomic_DNA"/>
</dbReference>
<reference evidence="2 3" key="1">
    <citation type="submission" date="2019-03" db="EMBL/GenBank/DDBJ databases">
        <title>Genomic Encyclopedia of Type Strains, Phase IV (KMG-IV): sequencing the most valuable type-strain genomes for metagenomic binning, comparative biology and taxonomic classification.</title>
        <authorList>
            <person name="Goeker M."/>
        </authorList>
    </citation>
    <scope>NUCLEOTIDE SEQUENCE [LARGE SCALE GENOMIC DNA]</scope>
    <source>
        <strain evidence="2 3">DSM 25903</strain>
    </source>
</reference>
<keyword evidence="1" id="KW-0175">Coiled coil</keyword>
<evidence type="ECO:0000313" key="2">
    <source>
        <dbReference type="EMBL" id="TDR90345.1"/>
    </source>
</evidence>
<feature type="coiled-coil region" evidence="1">
    <location>
        <begin position="103"/>
        <end position="167"/>
    </location>
</feature>
<evidence type="ECO:0000313" key="3">
    <source>
        <dbReference type="Proteomes" id="UP000295122"/>
    </source>
</evidence>
<protein>
    <submittedName>
        <fullName evidence="2">Uncharacterized protein</fullName>
    </submittedName>
</protein>
<accession>A0A4R7BZY6</accession>
<dbReference type="Proteomes" id="UP000295122">
    <property type="component" value="Unassembled WGS sequence"/>
</dbReference>
<gene>
    <name evidence="2" type="ORF">EV668_3196</name>
</gene>
<proteinExistence type="predicted"/>
<dbReference type="RefSeq" id="WP_133771664.1">
    <property type="nucleotide sequence ID" value="NZ_SNZR01000013.1"/>
</dbReference>
<name>A0A4R7BZY6_9HYPH</name>
<keyword evidence="3" id="KW-1185">Reference proteome</keyword>
<organism evidence="2 3">
    <name type="scientific">Enterovirga rhinocerotis</name>
    <dbReference type="NCBI Taxonomy" id="1339210"/>
    <lineage>
        <taxon>Bacteria</taxon>
        <taxon>Pseudomonadati</taxon>
        <taxon>Pseudomonadota</taxon>
        <taxon>Alphaproteobacteria</taxon>
        <taxon>Hyphomicrobiales</taxon>
        <taxon>Methylobacteriaceae</taxon>
        <taxon>Enterovirga</taxon>
    </lineage>
</organism>
<dbReference type="AlphaFoldDB" id="A0A4R7BZY6"/>
<sequence>MIPPIGSIPESGPEAKDQIIAELLDALRTIGSPDEVDLVSVSDSAIRGMLYASIRVARDAVEQVEEQSQLSAGQGASEKEAGEVHDLSIGAIARGQYEEGLKAGRAEGEAARLKAEAERDRAQSEADHWACIQGRTNDARVRVTTERDDLNAKLAKAEAERDDLRAAIFGGTDYDRDLTNGNFVEMANATEAGGQGAVECMAAAESELSTLKRQLEARGGVSEEAVEREARLIAANKMGLVKDPTGSRLPDDLWRQCEEEARATLEVAQPMLMSQFASDVLAERRRQIEVEGWTPEHDDKHDKGELSDAAACYALGTEKVWGAPLWPWHWSWWKPADRRRNLVKAAALIFADGERLDRAAPAPTAKEG</sequence>
<evidence type="ECO:0000256" key="1">
    <source>
        <dbReference type="SAM" id="Coils"/>
    </source>
</evidence>
<dbReference type="OrthoDB" id="5465318at2"/>